<dbReference type="GO" id="GO:0008732">
    <property type="term" value="F:L-allo-threonine aldolase activity"/>
    <property type="evidence" value="ECO:0007669"/>
    <property type="project" value="TreeGrafter"/>
</dbReference>
<dbReference type="CDD" id="cd06502">
    <property type="entry name" value="TA_like"/>
    <property type="match status" value="1"/>
</dbReference>
<dbReference type="Gene3D" id="3.90.1150.10">
    <property type="entry name" value="Aspartate Aminotransferase, domain 1"/>
    <property type="match status" value="1"/>
</dbReference>
<organism evidence="7 8">
    <name type="scientific">Oscillochloris trichoides DG-6</name>
    <dbReference type="NCBI Taxonomy" id="765420"/>
    <lineage>
        <taxon>Bacteria</taxon>
        <taxon>Bacillati</taxon>
        <taxon>Chloroflexota</taxon>
        <taxon>Chloroflexia</taxon>
        <taxon>Chloroflexales</taxon>
        <taxon>Chloroflexineae</taxon>
        <taxon>Oscillochloridaceae</taxon>
        <taxon>Oscillochloris</taxon>
    </lineage>
</organism>
<dbReference type="STRING" id="765420.OSCT_2617"/>
<dbReference type="SUPFAM" id="SSF53383">
    <property type="entry name" value="PLP-dependent transferases"/>
    <property type="match status" value="1"/>
</dbReference>
<evidence type="ECO:0000256" key="3">
    <source>
        <dbReference type="ARBA" id="ARBA00022898"/>
    </source>
</evidence>
<dbReference type="InterPro" id="IPR015421">
    <property type="entry name" value="PyrdxlP-dep_Trfase_major"/>
</dbReference>
<dbReference type="NCBIfam" id="NF007825">
    <property type="entry name" value="PRK10534.1"/>
    <property type="match status" value="1"/>
</dbReference>
<dbReference type="NCBIfam" id="NF041359">
    <property type="entry name" value="GntG_guanitoxin"/>
    <property type="match status" value="1"/>
</dbReference>
<dbReference type="FunFam" id="3.90.1150.10:FF:000041">
    <property type="entry name" value="Low-specificity L-threonine aldolase"/>
    <property type="match status" value="1"/>
</dbReference>
<evidence type="ECO:0000256" key="5">
    <source>
        <dbReference type="PIRSR" id="PIRSR017617-1"/>
    </source>
</evidence>
<evidence type="ECO:0000313" key="7">
    <source>
        <dbReference type="EMBL" id="EFO79491.1"/>
    </source>
</evidence>
<evidence type="ECO:0000256" key="2">
    <source>
        <dbReference type="ARBA" id="ARBA00006966"/>
    </source>
</evidence>
<dbReference type="AlphaFoldDB" id="E1IH16"/>
<evidence type="ECO:0000313" key="8">
    <source>
        <dbReference type="Proteomes" id="UP000054010"/>
    </source>
</evidence>
<name>E1IH16_9CHLR</name>
<evidence type="ECO:0000256" key="1">
    <source>
        <dbReference type="ARBA" id="ARBA00001933"/>
    </source>
</evidence>
<comment type="similarity">
    <text evidence="2">Belongs to the threonine aldolase family.</text>
</comment>
<keyword evidence="3" id="KW-0663">Pyridoxal phosphate</keyword>
<keyword evidence="8" id="KW-1185">Reference proteome</keyword>
<dbReference type="Gene3D" id="3.40.640.10">
    <property type="entry name" value="Type I PLP-dependent aspartate aminotransferase-like (Major domain)"/>
    <property type="match status" value="1"/>
</dbReference>
<dbReference type="Pfam" id="PF01212">
    <property type="entry name" value="Beta_elim_lyase"/>
    <property type="match status" value="1"/>
</dbReference>
<dbReference type="GO" id="GO:0005829">
    <property type="term" value="C:cytosol"/>
    <property type="evidence" value="ECO:0007669"/>
    <property type="project" value="TreeGrafter"/>
</dbReference>
<reference evidence="7 8" key="1">
    <citation type="journal article" date="2011" name="J. Bacteriol.">
        <title>Draft genome sequence of the anoxygenic filamentous phototrophic bacterium Oscillochloris trichoides subsp. DG-6.</title>
        <authorList>
            <person name="Kuznetsov B.B."/>
            <person name="Ivanovsky R.N."/>
            <person name="Keppen O.I."/>
            <person name="Sukhacheva M.V."/>
            <person name="Bumazhkin B.K."/>
            <person name="Patutina E.O."/>
            <person name="Beletsky A.V."/>
            <person name="Mardanov A.V."/>
            <person name="Baslerov R.V."/>
            <person name="Panteleeva A.N."/>
            <person name="Kolganova T.V."/>
            <person name="Ravin N.V."/>
            <person name="Skryabin K.G."/>
        </authorList>
    </citation>
    <scope>NUCLEOTIDE SEQUENCE [LARGE SCALE GENOMIC DNA]</scope>
    <source>
        <strain evidence="7 8">DG-6</strain>
    </source>
</reference>
<dbReference type="PANTHER" id="PTHR48097:SF9">
    <property type="entry name" value="L-THREONINE ALDOLASE"/>
    <property type="match status" value="1"/>
</dbReference>
<dbReference type="InterPro" id="IPR015422">
    <property type="entry name" value="PyrdxlP-dep_Trfase_small"/>
</dbReference>
<gene>
    <name evidence="7" type="ORF">OSCT_2617</name>
</gene>
<accession>E1IH16</accession>
<dbReference type="EMBL" id="ADVR01000112">
    <property type="protein sequence ID" value="EFO79491.1"/>
    <property type="molecule type" value="Genomic_DNA"/>
</dbReference>
<keyword evidence="4" id="KW-0456">Lyase</keyword>
<dbReference type="OrthoDB" id="9774495at2"/>
<dbReference type="GO" id="GO:0006545">
    <property type="term" value="P:glycine biosynthetic process"/>
    <property type="evidence" value="ECO:0007669"/>
    <property type="project" value="TreeGrafter"/>
</dbReference>
<feature type="modified residue" description="N6-(pyridoxal phosphate)lysine" evidence="5">
    <location>
        <position position="214"/>
    </location>
</feature>
<evidence type="ECO:0000256" key="4">
    <source>
        <dbReference type="ARBA" id="ARBA00023239"/>
    </source>
</evidence>
<comment type="cofactor">
    <cofactor evidence="1">
        <name>pyridoxal 5'-phosphate</name>
        <dbReference type="ChEBI" id="CHEBI:597326"/>
    </cofactor>
</comment>
<dbReference type="Proteomes" id="UP000054010">
    <property type="component" value="Unassembled WGS sequence"/>
</dbReference>
<comment type="caution">
    <text evidence="7">The sequence shown here is derived from an EMBL/GenBank/DDBJ whole genome shotgun (WGS) entry which is preliminary data.</text>
</comment>
<protein>
    <submittedName>
        <fullName evidence="7">Threonine aldolase</fullName>
    </submittedName>
</protein>
<dbReference type="FunFam" id="3.40.640.10:FF:000030">
    <property type="entry name" value="Low-specificity L-threonine aldolase"/>
    <property type="match status" value="1"/>
</dbReference>
<dbReference type="GO" id="GO:0006567">
    <property type="term" value="P:L-threonine catabolic process"/>
    <property type="evidence" value="ECO:0007669"/>
    <property type="project" value="TreeGrafter"/>
</dbReference>
<evidence type="ECO:0000259" key="6">
    <source>
        <dbReference type="Pfam" id="PF01212"/>
    </source>
</evidence>
<dbReference type="HOGENOM" id="CLU_029381_0_2_0"/>
<dbReference type="PIRSF" id="PIRSF017617">
    <property type="entry name" value="Thr_aldolase"/>
    <property type="match status" value="1"/>
</dbReference>
<sequence length="356" mass="37937">MYEGLHIVHRHHGAIDLRSDTVTLPSPAMREAMARAEVGDDVYGEDPTINRLEEMAAALLDKEAAVLVPSGTMGNLSALLAHCGRGDRVIMGDQCHIYWYEAGGASALGGMAYHPLPTAADGTVDLDLLREAASLGDDQHEAPSSLICLENTHNRCGGVVLPLDYLAEVAAIAQDAMLPVHLDGARIFNAAVALGVHVREITRHVDSVQICLSKGLAAPVGSLVLGRADFIARVRGMRKMLGGGMRQAGVIAAAGIVALEQMVDRLAEDHANARILALGLAEIPGLNIELGRVQTNIVRFELQIADLRVEEFLGRLRQRGVLMGGMGGRTIRAVTHYGISAADIEHVLGVVRECVE</sequence>
<dbReference type="InterPro" id="IPR023603">
    <property type="entry name" value="Low_specificity_L-TA-like"/>
</dbReference>
<proteinExistence type="inferred from homology"/>
<dbReference type="PANTHER" id="PTHR48097">
    <property type="entry name" value="L-THREONINE ALDOLASE-RELATED"/>
    <property type="match status" value="1"/>
</dbReference>
<dbReference type="InterPro" id="IPR001597">
    <property type="entry name" value="ArAA_b-elim_lyase/Thr_aldolase"/>
</dbReference>
<feature type="domain" description="Aromatic amino acid beta-eliminating lyase/threonine aldolase" evidence="6">
    <location>
        <begin position="16"/>
        <end position="300"/>
    </location>
</feature>
<dbReference type="InterPro" id="IPR015424">
    <property type="entry name" value="PyrdxlP-dep_Trfase"/>
</dbReference>
<dbReference type="eggNOG" id="COG2008">
    <property type="taxonomic scope" value="Bacteria"/>
</dbReference>